<comment type="caution">
    <text evidence="2">The sequence shown here is derived from an EMBL/GenBank/DDBJ whole genome shotgun (WGS) entry which is preliminary data.</text>
</comment>
<dbReference type="EMBL" id="JBJGEB010000010">
    <property type="protein sequence ID" value="MFK7642766.1"/>
    <property type="molecule type" value="Genomic_DNA"/>
</dbReference>
<protein>
    <recommendedName>
        <fullName evidence="4">Mobilization protein</fullName>
    </recommendedName>
</protein>
<keyword evidence="1" id="KW-0472">Membrane</keyword>
<evidence type="ECO:0000256" key="1">
    <source>
        <dbReference type="SAM" id="Phobius"/>
    </source>
</evidence>
<keyword evidence="1" id="KW-0812">Transmembrane</keyword>
<gene>
    <name evidence="2" type="ORF">ACI43T_09750</name>
</gene>
<name>A0ABW8Q599_9NEIS</name>
<dbReference type="Proteomes" id="UP001621964">
    <property type="component" value="Unassembled WGS sequence"/>
</dbReference>
<keyword evidence="3" id="KW-1185">Reference proteome</keyword>
<dbReference type="RefSeq" id="WP_405386764.1">
    <property type="nucleotide sequence ID" value="NZ_JBJGEB010000010.1"/>
</dbReference>
<organism evidence="2 3">
    <name type="scientific">Neisseria oralis</name>
    <dbReference type="NCBI Taxonomy" id="1107316"/>
    <lineage>
        <taxon>Bacteria</taxon>
        <taxon>Pseudomonadati</taxon>
        <taxon>Pseudomonadota</taxon>
        <taxon>Betaproteobacteria</taxon>
        <taxon>Neisseriales</taxon>
        <taxon>Neisseriaceae</taxon>
        <taxon>Neisseria</taxon>
    </lineage>
</organism>
<proteinExistence type="predicted"/>
<accession>A0ABW8Q599</accession>
<feature type="transmembrane region" description="Helical" evidence="1">
    <location>
        <begin position="106"/>
        <end position="127"/>
    </location>
</feature>
<evidence type="ECO:0000313" key="3">
    <source>
        <dbReference type="Proteomes" id="UP001621964"/>
    </source>
</evidence>
<evidence type="ECO:0008006" key="4">
    <source>
        <dbReference type="Google" id="ProtNLM"/>
    </source>
</evidence>
<sequence>MNIEKNPEQLDTLLEAAMMLLEKQKEKNEEYAGQTRREFISLLAGMKQELTEFSRENIKTELDSVLKGYVSDMEEVRQKMIEQSKEFNSYLYYVNKKNKQLVFRSWLAVSVSLVLLLTGGIWMGYYYSQIISQNKAEAEVTQLIGQSDIVRCGDNLCVKTGKVQKDGYRAVLKR</sequence>
<evidence type="ECO:0000313" key="2">
    <source>
        <dbReference type="EMBL" id="MFK7642766.1"/>
    </source>
</evidence>
<keyword evidence="1" id="KW-1133">Transmembrane helix</keyword>
<reference evidence="2 3" key="1">
    <citation type="submission" date="2024-11" db="EMBL/GenBank/DDBJ databases">
        <authorList>
            <person name="Mikucki A.G."/>
            <person name="Kahler C.M."/>
        </authorList>
    </citation>
    <scope>NUCLEOTIDE SEQUENCE [LARGE SCALE GENOMIC DNA]</scope>
    <source>
        <strain evidence="2 3">EXNM717</strain>
    </source>
</reference>